<protein>
    <submittedName>
        <fullName evidence="3">Uncharacterized protein</fullName>
    </submittedName>
</protein>
<keyword evidence="2" id="KW-0732">Signal</keyword>
<feature type="transmembrane region" description="Helical" evidence="1">
    <location>
        <begin position="95"/>
        <end position="117"/>
    </location>
</feature>
<feature type="transmembrane region" description="Helical" evidence="1">
    <location>
        <begin position="129"/>
        <end position="148"/>
    </location>
</feature>
<accession>A0A7S4AXR7</accession>
<sequence>MCLNYLIAALQVLFVFTSFTVEREYCQAPLDPSSSTPFVKETYDFGIRYNPLFHSRPEWLVKATCIHAYGFWVLYSLVFYLAVTDGWALSTTPAWLRRVLLPTLLGCKVNAILFYHYMEFTSDLPPPNLLAYFGSEGSYLVSIGLVFYKLALSAASSSSDATKDGKKD</sequence>
<feature type="signal peptide" evidence="2">
    <location>
        <begin position="1"/>
        <end position="22"/>
    </location>
</feature>
<dbReference type="AlphaFoldDB" id="A0A7S4AXR7"/>
<organism evidence="3">
    <name type="scientific">Pseudo-nitzschia australis</name>
    <dbReference type="NCBI Taxonomy" id="44445"/>
    <lineage>
        <taxon>Eukaryota</taxon>
        <taxon>Sar</taxon>
        <taxon>Stramenopiles</taxon>
        <taxon>Ochrophyta</taxon>
        <taxon>Bacillariophyta</taxon>
        <taxon>Bacillariophyceae</taxon>
        <taxon>Bacillariophycidae</taxon>
        <taxon>Bacillariales</taxon>
        <taxon>Bacillariaceae</taxon>
        <taxon>Pseudo-nitzschia</taxon>
    </lineage>
</organism>
<dbReference type="EMBL" id="HBIX01035086">
    <property type="protein sequence ID" value="CAE0730163.1"/>
    <property type="molecule type" value="Transcribed_RNA"/>
</dbReference>
<keyword evidence="1" id="KW-0472">Membrane</keyword>
<proteinExistence type="predicted"/>
<reference evidence="3" key="1">
    <citation type="submission" date="2021-01" db="EMBL/GenBank/DDBJ databases">
        <authorList>
            <person name="Corre E."/>
            <person name="Pelletier E."/>
            <person name="Niang G."/>
            <person name="Scheremetjew M."/>
            <person name="Finn R."/>
            <person name="Kale V."/>
            <person name="Holt S."/>
            <person name="Cochrane G."/>
            <person name="Meng A."/>
            <person name="Brown T."/>
            <person name="Cohen L."/>
        </authorList>
    </citation>
    <scope>NUCLEOTIDE SEQUENCE</scope>
    <source>
        <strain evidence="3">10249 10 AB</strain>
    </source>
</reference>
<keyword evidence="1" id="KW-0812">Transmembrane</keyword>
<evidence type="ECO:0000256" key="1">
    <source>
        <dbReference type="SAM" id="Phobius"/>
    </source>
</evidence>
<feature type="chain" id="PRO_5031529584" evidence="2">
    <location>
        <begin position="23"/>
        <end position="168"/>
    </location>
</feature>
<name>A0A7S4AXR7_9STRA</name>
<evidence type="ECO:0000256" key="2">
    <source>
        <dbReference type="SAM" id="SignalP"/>
    </source>
</evidence>
<feature type="transmembrane region" description="Helical" evidence="1">
    <location>
        <begin position="59"/>
        <end position="83"/>
    </location>
</feature>
<evidence type="ECO:0000313" key="3">
    <source>
        <dbReference type="EMBL" id="CAE0730163.1"/>
    </source>
</evidence>
<keyword evidence="1" id="KW-1133">Transmembrane helix</keyword>
<gene>
    <name evidence="3" type="ORF">PAUS00366_LOCUS22949</name>
</gene>